<reference evidence="5" key="1">
    <citation type="submission" date="2016-11" db="UniProtKB">
        <authorList>
            <consortium name="WormBaseParasite"/>
        </authorList>
    </citation>
    <scope>IDENTIFICATION</scope>
</reference>
<dbReference type="PROSITE" id="PS01091">
    <property type="entry name" value="TATD_3"/>
    <property type="match status" value="1"/>
</dbReference>
<evidence type="ECO:0000256" key="1">
    <source>
        <dbReference type="ARBA" id="ARBA00009275"/>
    </source>
</evidence>
<dbReference type="Gene3D" id="3.20.20.140">
    <property type="entry name" value="Metal-dependent hydrolases"/>
    <property type="match status" value="1"/>
</dbReference>
<dbReference type="Proteomes" id="UP000095282">
    <property type="component" value="Unplaced"/>
</dbReference>
<dbReference type="GO" id="GO:0016788">
    <property type="term" value="F:hydrolase activity, acting on ester bonds"/>
    <property type="evidence" value="ECO:0007669"/>
    <property type="project" value="InterPro"/>
</dbReference>
<feature type="region of interest" description="Disordered" evidence="3">
    <location>
        <begin position="122"/>
        <end position="146"/>
    </location>
</feature>
<dbReference type="STRING" id="1561998.A0A1I7TZB2"/>
<dbReference type="CDD" id="cd01310">
    <property type="entry name" value="TatD_DNAse"/>
    <property type="match status" value="1"/>
</dbReference>
<dbReference type="FunFam" id="3.20.20.140:FF:000027">
    <property type="entry name" value="putative deoxyribonuclease TATDN2"/>
    <property type="match status" value="1"/>
</dbReference>
<dbReference type="InterPro" id="IPR001130">
    <property type="entry name" value="TatD-like"/>
</dbReference>
<evidence type="ECO:0000256" key="2">
    <source>
        <dbReference type="ARBA" id="ARBA00022801"/>
    </source>
</evidence>
<comment type="similarity">
    <text evidence="1">Belongs to the metallo-dependent hydrolases superfamily. TatD-type hydrolase family.</text>
</comment>
<keyword evidence="2" id="KW-0378">Hydrolase</keyword>
<dbReference type="PANTHER" id="PTHR46363:SF1">
    <property type="entry name" value="DEOXYRIBONUCLEASE TATDN2-RELATED"/>
    <property type="match status" value="1"/>
</dbReference>
<keyword evidence="4" id="KW-1185">Reference proteome</keyword>
<name>A0A1I7TZB2_9PELO</name>
<proteinExistence type="inferred from homology"/>
<dbReference type="AlphaFoldDB" id="A0A1I7TZB2"/>
<organism evidence="4 5">
    <name type="scientific">Caenorhabditis tropicalis</name>
    <dbReference type="NCBI Taxonomy" id="1561998"/>
    <lineage>
        <taxon>Eukaryota</taxon>
        <taxon>Metazoa</taxon>
        <taxon>Ecdysozoa</taxon>
        <taxon>Nematoda</taxon>
        <taxon>Chromadorea</taxon>
        <taxon>Rhabditida</taxon>
        <taxon>Rhabditina</taxon>
        <taxon>Rhabditomorpha</taxon>
        <taxon>Rhabditoidea</taxon>
        <taxon>Rhabditidae</taxon>
        <taxon>Peloderinae</taxon>
        <taxon>Caenorhabditis</taxon>
    </lineage>
</organism>
<dbReference type="InterPro" id="IPR018228">
    <property type="entry name" value="DNase_TatD-rel_CS"/>
</dbReference>
<sequence>MSYITAMTPRKKLETGLYVPPGRRNERENFDGISPIKSPEVGSSRVVPPNCCEDEEEEELNVSSTKNDTSSVVSFSSVSIVSSIESSPPKVTKDFQKKLRMGRQGYKSDRIPVHHRVVLSNNPVRKDFESTESSNSQNGFPNSPDDSFRSDASYESILDTFHQTNVQYIDSHCHTDFMYNNLLRRHDPQKHEGLAQWITKYPRAFPKSFSGLIANFIKPDLFVDSGNNDEYDFEWILRELQLNYYLGTTWGCHPHHVTQWGKNGFFWTTLKYILSNKKTYKVLAIGECGIDLNRCESKLEDQIEVFEKHIDLAFSHKLPLVIHCRSGHKGQAEDICLNILEKKMNVNHPFLKIHRHCFTENWETAKKWLEQCPDVHFGYTAALLSFKEPQIEAVRRIPLDRILLETDGPYFKPKCFDRVSPAKVCLPGMAIATAAKLAEIKQVPMEEVLRATYNNTRRVYQIAL</sequence>
<dbReference type="eggNOG" id="KOG3020">
    <property type="taxonomic scope" value="Eukaryota"/>
</dbReference>
<evidence type="ECO:0000313" key="5">
    <source>
        <dbReference type="WBParaSite" id="Csp11.Scaffold629.g13298.t1"/>
    </source>
</evidence>
<evidence type="ECO:0000313" key="4">
    <source>
        <dbReference type="Proteomes" id="UP000095282"/>
    </source>
</evidence>
<feature type="region of interest" description="Disordered" evidence="3">
    <location>
        <begin position="16"/>
        <end position="48"/>
    </location>
</feature>
<dbReference type="PANTHER" id="PTHR46363">
    <property type="entry name" value="DEOXYRIBONUCLEASE TATDN2-RELATED"/>
    <property type="match status" value="1"/>
</dbReference>
<dbReference type="Pfam" id="PF01026">
    <property type="entry name" value="TatD_DNase"/>
    <property type="match status" value="1"/>
</dbReference>
<feature type="compositionally biased region" description="Polar residues" evidence="3">
    <location>
        <begin position="131"/>
        <end position="145"/>
    </location>
</feature>
<dbReference type="SUPFAM" id="SSF51556">
    <property type="entry name" value="Metallo-dependent hydrolases"/>
    <property type="match status" value="1"/>
</dbReference>
<accession>A0A1I7TZB2</accession>
<protein>
    <submittedName>
        <fullName evidence="5">Deoxyribonuclease TATDN2</fullName>
    </submittedName>
</protein>
<dbReference type="WBParaSite" id="Csp11.Scaffold629.g13298.t1">
    <property type="protein sequence ID" value="Csp11.Scaffold629.g13298.t1"/>
    <property type="gene ID" value="Csp11.Scaffold629.g13298"/>
</dbReference>
<evidence type="ECO:0000256" key="3">
    <source>
        <dbReference type="SAM" id="MobiDB-lite"/>
    </source>
</evidence>
<dbReference type="InterPro" id="IPR032466">
    <property type="entry name" value="Metal_Hydrolase"/>
</dbReference>